<evidence type="ECO:0008006" key="4">
    <source>
        <dbReference type="Google" id="ProtNLM"/>
    </source>
</evidence>
<evidence type="ECO:0000313" key="3">
    <source>
        <dbReference type="Proteomes" id="UP000664349"/>
    </source>
</evidence>
<keyword evidence="3" id="KW-1185">Reference proteome</keyword>
<feature type="chain" id="PRO_5046228117" description="Secreted protein" evidence="1">
    <location>
        <begin position="32"/>
        <end position="169"/>
    </location>
</feature>
<comment type="caution">
    <text evidence="2">The sequence shown here is derived from an EMBL/GenBank/DDBJ whole genome shotgun (WGS) entry which is preliminary data.</text>
</comment>
<name>A0ABS3GI93_9NEIS</name>
<protein>
    <recommendedName>
        <fullName evidence="4">Secreted protein</fullName>
    </recommendedName>
</protein>
<evidence type="ECO:0000313" key="2">
    <source>
        <dbReference type="EMBL" id="MBO0414768.1"/>
    </source>
</evidence>
<organism evidence="2 3">
    <name type="scientific">Chromobacterium haemolyticum</name>
    <dbReference type="NCBI Taxonomy" id="394935"/>
    <lineage>
        <taxon>Bacteria</taxon>
        <taxon>Pseudomonadati</taxon>
        <taxon>Pseudomonadota</taxon>
        <taxon>Betaproteobacteria</taxon>
        <taxon>Neisseriales</taxon>
        <taxon>Chromobacteriaceae</taxon>
        <taxon>Chromobacterium</taxon>
    </lineage>
</organism>
<reference evidence="2 3" key="1">
    <citation type="submission" date="2021-03" db="EMBL/GenBank/DDBJ databases">
        <title>First Case of infection caused by Chromobacterium haemolyticum derived from water in China.</title>
        <authorList>
            <person name="Chen J."/>
            <person name="Liu C."/>
        </authorList>
    </citation>
    <scope>NUCLEOTIDE SEQUENCE [LARGE SCALE GENOMIC DNA]</scope>
    <source>
        <strain evidence="2 3">WJ-5</strain>
    </source>
</reference>
<dbReference type="Proteomes" id="UP000664349">
    <property type="component" value="Unassembled WGS sequence"/>
</dbReference>
<gene>
    <name evidence="2" type="ORF">J1C50_04525</name>
</gene>
<evidence type="ECO:0000256" key="1">
    <source>
        <dbReference type="SAM" id="SignalP"/>
    </source>
</evidence>
<proteinExistence type="predicted"/>
<keyword evidence="1" id="KW-0732">Signal</keyword>
<feature type="signal peptide" evidence="1">
    <location>
        <begin position="1"/>
        <end position="31"/>
    </location>
</feature>
<dbReference type="EMBL" id="JAFLRD010000003">
    <property type="protein sequence ID" value="MBO0414768.1"/>
    <property type="molecule type" value="Genomic_DNA"/>
</dbReference>
<accession>A0ABS3GI93</accession>
<dbReference type="RefSeq" id="WP_019104329.1">
    <property type="nucleotide sequence ID" value="NZ_CAEE01001065.1"/>
</dbReference>
<sequence>MSQNAQKTPLNRLSMAIALLIAAGLPSLAHAVECRAIPSVKTSGVSANNNAAGGHLNQHIYGATPPAGTSQVGKTLFTSVEEYTGFWNNYVDPKKYTGVAVQCSGNHARQSVTVYSVLKKDKIGGYSCTAADATGKCTAQTRSQFSSVQLDFEVVRGSWVLLTAYPVNP</sequence>